<evidence type="ECO:0000313" key="7">
    <source>
        <dbReference type="Proteomes" id="UP001288944"/>
    </source>
</evidence>
<keyword evidence="3 5" id="KW-1133">Transmembrane helix</keyword>
<comment type="caution">
    <text evidence="6">The sequence shown here is derived from an EMBL/GenBank/DDBJ whole genome shotgun (WGS) entry which is preliminary data.</text>
</comment>
<dbReference type="AlphaFoldDB" id="A0AAW9KLS7"/>
<feature type="transmembrane region" description="Helical" evidence="5">
    <location>
        <begin position="78"/>
        <end position="101"/>
    </location>
</feature>
<name>A0AAW9KLS7_CLOPF</name>
<gene>
    <name evidence="6" type="ORF">GNF83_21280</name>
</gene>
<evidence type="ECO:0000256" key="4">
    <source>
        <dbReference type="ARBA" id="ARBA00023136"/>
    </source>
</evidence>
<dbReference type="Proteomes" id="UP001288944">
    <property type="component" value="Unassembled WGS sequence"/>
</dbReference>
<dbReference type="PANTHER" id="PTHR30249">
    <property type="entry name" value="PUTATIVE SEROTONIN TRANSPORTER"/>
    <property type="match status" value="1"/>
</dbReference>
<dbReference type="EMBL" id="WNUR01001436">
    <property type="protein sequence ID" value="MDZ7543649.1"/>
    <property type="molecule type" value="Genomic_DNA"/>
</dbReference>
<keyword evidence="2 5" id="KW-0812">Transmembrane</keyword>
<keyword evidence="4 5" id="KW-0472">Membrane</keyword>
<evidence type="ECO:0000256" key="5">
    <source>
        <dbReference type="SAM" id="Phobius"/>
    </source>
</evidence>
<accession>A0AAW9KLS7</accession>
<dbReference type="GO" id="GO:0016020">
    <property type="term" value="C:membrane"/>
    <property type="evidence" value="ECO:0007669"/>
    <property type="project" value="UniProtKB-SubCell"/>
</dbReference>
<feature type="transmembrane region" description="Helical" evidence="5">
    <location>
        <begin position="22"/>
        <end position="42"/>
    </location>
</feature>
<dbReference type="PANTHER" id="PTHR30249:SF0">
    <property type="entry name" value="PLASTIDAL GLYCOLATE_GLYCERATE TRANSLOCATOR 1, CHLOROPLASTIC"/>
    <property type="match status" value="1"/>
</dbReference>
<dbReference type="Pfam" id="PF04172">
    <property type="entry name" value="LrgB"/>
    <property type="match status" value="1"/>
</dbReference>
<organism evidence="6 7">
    <name type="scientific">Clostridium perfringens</name>
    <dbReference type="NCBI Taxonomy" id="1502"/>
    <lineage>
        <taxon>Bacteria</taxon>
        <taxon>Bacillati</taxon>
        <taxon>Bacillota</taxon>
        <taxon>Clostridia</taxon>
        <taxon>Eubacteriales</taxon>
        <taxon>Clostridiaceae</taxon>
        <taxon>Clostridium</taxon>
    </lineage>
</organism>
<evidence type="ECO:0000256" key="2">
    <source>
        <dbReference type="ARBA" id="ARBA00022692"/>
    </source>
</evidence>
<comment type="subcellular location">
    <subcellularLocation>
        <location evidence="1">Membrane</location>
        <topology evidence="1">Multi-pass membrane protein</topology>
    </subcellularLocation>
</comment>
<proteinExistence type="predicted"/>
<dbReference type="InterPro" id="IPR007300">
    <property type="entry name" value="CidB/LrgB"/>
</dbReference>
<sequence length="102" mass="10429">PKSVTSPIAIEIANTIGGVPELAAVFSVITGFVGALAGNAFLRKVGIRDELSQGSAMGTAAHGFGTAKCLSESDKQGMFSGLAMGLMGVMTSILFAFMQFIL</sequence>
<feature type="non-terminal residue" evidence="6">
    <location>
        <position position="1"/>
    </location>
</feature>
<evidence type="ECO:0000256" key="3">
    <source>
        <dbReference type="ARBA" id="ARBA00022989"/>
    </source>
</evidence>
<evidence type="ECO:0000256" key="1">
    <source>
        <dbReference type="ARBA" id="ARBA00004141"/>
    </source>
</evidence>
<protein>
    <submittedName>
        <fullName evidence="6">LrgB family protein</fullName>
    </submittedName>
</protein>
<evidence type="ECO:0000313" key="6">
    <source>
        <dbReference type="EMBL" id="MDZ7543649.1"/>
    </source>
</evidence>
<reference evidence="6" key="1">
    <citation type="submission" date="2019-11" db="EMBL/GenBank/DDBJ databases">
        <title>Characterization of Clostridium perfringens isolates from swine manure treated agricultural soils.</title>
        <authorList>
            <person name="Wushke S.T."/>
        </authorList>
    </citation>
    <scope>NUCLEOTIDE SEQUENCE</scope>
    <source>
        <strain evidence="6">X62</strain>
    </source>
</reference>